<sequence>MSELSNQTQSKVELLPKKLSELHPDISNALVVALVLNKTEPNIFPAKNDTQYRGVMNFTICDSQQHIINCKVWDRQEKILHYYENVKLGDIVDVICPKITLYQEKNDVKQASYQPIATLPITLILTESEGFLEKHSYHDINRYSKMRQLWRLPHKPLHGVLNLADINTSNNNIKTQSYFFDFLVIVGSLKPLREFKTPRDNKLKRCLEIVVFDKSSPGGMLLTIWQQDWIERALEFWKPLNTILHLIDFKVSYSDFYKSCTLSLASRSLIYENPYGQETQALTQFVSTISKTDFETFNQIKVETLPKPEDVCTIMTVRQIYDRIQGSLLDDKQQFTAVLYAMITKFNLDLPNFVINKRCKACRRFMPKEKTACDSEKCLLGFSFDYSGDNYETFFNINLRLSDHTGTLIEAALSDTIASQLLGLNTSEFLQLKDDQLDKLKWSFLMDYFEVKVVIRKPSIFRKKLMILVLGMRTVELDELSKIITVY</sequence>
<protein>
    <recommendedName>
        <fullName evidence="4">MEIOB-like N-terminal domain-containing protein</fullName>
    </recommendedName>
</protein>
<name>A0A1B0B9U6_9MUSC</name>
<dbReference type="PANTHER" id="PTHR21166">
    <property type="entry name" value="CELL DIVISION CONTROL PROTEIN 24 OB DOMAIN-CONTAINING PROTEIN-RELATED"/>
    <property type="match status" value="1"/>
</dbReference>
<dbReference type="EMBL" id="JXJN01010587">
    <property type="status" value="NOT_ANNOTATED_CDS"/>
    <property type="molecule type" value="Genomic_DNA"/>
</dbReference>
<dbReference type="SUPFAM" id="SSF50249">
    <property type="entry name" value="Nucleic acid-binding proteins"/>
    <property type="match status" value="3"/>
</dbReference>
<reference evidence="6" key="1">
    <citation type="submission" date="2015-01" db="EMBL/GenBank/DDBJ databases">
        <authorList>
            <person name="Aksoy S."/>
            <person name="Warren W."/>
            <person name="Wilson R.K."/>
        </authorList>
    </citation>
    <scope>NUCLEOTIDE SEQUENCE [LARGE SCALE GENOMIC DNA]</scope>
    <source>
        <strain evidence="6">IAEA</strain>
    </source>
</reference>
<dbReference type="GO" id="GO:0000712">
    <property type="term" value="P:resolution of meiotic recombination intermediates"/>
    <property type="evidence" value="ECO:0007669"/>
    <property type="project" value="TreeGrafter"/>
</dbReference>
<accession>A0A1B0B9U6</accession>
<dbReference type="GO" id="GO:0008310">
    <property type="term" value="F:single-stranded DNA 3'-5' DNA exonuclease activity"/>
    <property type="evidence" value="ECO:0007669"/>
    <property type="project" value="TreeGrafter"/>
</dbReference>
<keyword evidence="1" id="KW-0238">DNA-binding</keyword>
<dbReference type="InterPro" id="IPR056880">
    <property type="entry name" value="OB_MEIOB_N"/>
</dbReference>
<organism evidence="5 6">
    <name type="scientific">Glossina palpalis gambiensis</name>
    <dbReference type="NCBI Taxonomy" id="67801"/>
    <lineage>
        <taxon>Eukaryota</taxon>
        <taxon>Metazoa</taxon>
        <taxon>Ecdysozoa</taxon>
        <taxon>Arthropoda</taxon>
        <taxon>Hexapoda</taxon>
        <taxon>Insecta</taxon>
        <taxon>Pterygota</taxon>
        <taxon>Neoptera</taxon>
        <taxon>Endopterygota</taxon>
        <taxon>Diptera</taxon>
        <taxon>Brachycera</taxon>
        <taxon>Muscomorpha</taxon>
        <taxon>Hippoboscoidea</taxon>
        <taxon>Glossinidae</taxon>
        <taxon>Glossina</taxon>
    </lineage>
</organism>
<evidence type="ECO:0000256" key="3">
    <source>
        <dbReference type="ARBA" id="ARBA00038329"/>
    </source>
</evidence>
<dbReference type="Pfam" id="PF24903">
    <property type="entry name" value="OB_MEIOB_N"/>
    <property type="match status" value="1"/>
</dbReference>
<keyword evidence="6" id="KW-1185">Reference proteome</keyword>
<evidence type="ECO:0000313" key="6">
    <source>
        <dbReference type="Proteomes" id="UP000092460"/>
    </source>
</evidence>
<comment type="similarity">
    <text evidence="3">Belongs to the MEIOB family.</text>
</comment>
<proteinExistence type="inferred from homology"/>
<evidence type="ECO:0000256" key="2">
    <source>
        <dbReference type="ARBA" id="ARBA00023254"/>
    </source>
</evidence>
<dbReference type="Proteomes" id="UP000092460">
    <property type="component" value="Unassembled WGS sequence"/>
</dbReference>
<dbReference type="AlphaFoldDB" id="A0A1B0B9U6"/>
<dbReference type="PANTHER" id="PTHR21166:SF2">
    <property type="entry name" value="CELL DIVISION CONTROL PROTEIN 24 OB DOMAIN-CONTAINING PROTEIN-RELATED"/>
    <property type="match status" value="1"/>
</dbReference>
<reference evidence="5" key="2">
    <citation type="submission" date="2020-05" db="UniProtKB">
        <authorList>
            <consortium name="EnsemblMetazoa"/>
        </authorList>
    </citation>
    <scope>IDENTIFICATION</scope>
    <source>
        <strain evidence="5">IAEA</strain>
    </source>
</reference>
<dbReference type="InterPro" id="IPR012340">
    <property type="entry name" value="NA-bd_OB-fold"/>
</dbReference>
<feature type="domain" description="MEIOB-like N-terminal" evidence="4">
    <location>
        <begin position="18"/>
        <end position="155"/>
    </location>
</feature>
<evidence type="ECO:0000259" key="4">
    <source>
        <dbReference type="Pfam" id="PF24903"/>
    </source>
</evidence>
<evidence type="ECO:0000313" key="5">
    <source>
        <dbReference type="EnsemblMetazoa" id="GPPI023384-PA"/>
    </source>
</evidence>
<dbReference type="STRING" id="67801.A0A1B0B9U6"/>
<dbReference type="VEuPathDB" id="VectorBase:GPPI023384"/>
<evidence type="ECO:0000256" key="1">
    <source>
        <dbReference type="ARBA" id="ARBA00023125"/>
    </source>
</evidence>
<dbReference type="EnsemblMetazoa" id="GPPI023384-RA">
    <property type="protein sequence ID" value="GPPI023384-PA"/>
    <property type="gene ID" value="GPPI023384"/>
</dbReference>
<dbReference type="InterPro" id="IPR052469">
    <property type="entry name" value="MEIOB"/>
</dbReference>
<keyword evidence="2" id="KW-0469">Meiosis</keyword>
<dbReference type="Gene3D" id="2.40.50.140">
    <property type="entry name" value="Nucleic acid-binding proteins"/>
    <property type="match status" value="3"/>
</dbReference>
<dbReference type="GO" id="GO:0003697">
    <property type="term" value="F:single-stranded DNA binding"/>
    <property type="evidence" value="ECO:0007669"/>
    <property type="project" value="TreeGrafter"/>
</dbReference>